<evidence type="ECO:0000259" key="11">
    <source>
        <dbReference type="Pfam" id="PF10633"/>
    </source>
</evidence>
<keyword evidence="9" id="KW-0732">Signal</keyword>
<keyword evidence="4" id="KW-0134">Cell wall</keyword>
<feature type="signal peptide" evidence="9">
    <location>
        <begin position="1"/>
        <end position="33"/>
    </location>
</feature>
<feature type="compositionally biased region" description="Low complexity" evidence="8">
    <location>
        <begin position="508"/>
        <end position="523"/>
    </location>
</feature>
<proteinExistence type="inferred from homology"/>
<dbReference type="GeneID" id="95391835"/>
<dbReference type="AlphaFoldDB" id="A0A7W5YCT1"/>
<protein>
    <recommendedName>
        <fullName evidence="3">phospholipase C</fullName>
        <ecNumber evidence="3">3.1.4.3</ecNumber>
    </recommendedName>
</protein>
<comment type="similarity">
    <text evidence="2">Belongs to the bacterial phospholipase C family.</text>
</comment>
<dbReference type="Pfam" id="PF10633">
    <property type="entry name" value="NPCBM_assoc"/>
    <property type="match status" value="1"/>
</dbReference>
<comment type="subcellular location">
    <subcellularLocation>
        <location evidence="1">Secreted</location>
        <location evidence="1">Cell wall</location>
    </subcellularLocation>
</comment>
<dbReference type="PANTHER" id="PTHR31956:SF1">
    <property type="entry name" value="NON-SPECIFIC PHOSPHOLIPASE C1"/>
    <property type="match status" value="1"/>
</dbReference>
<dbReference type="InterPro" id="IPR017850">
    <property type="entry name" value="Alkaline_phosphatase_core_sf"/>
</dbReference>
<dbReference type="Pfam" id="PF04185">
    <property type="entry name" value="Phosphoesterase"/>
    <property type="match status" value="1"/>
</dbReference>
<comment type="caution">
    <text evidence="12">The sequence shown here is derived from an EMBL/GenBank/DDBJ whole genome shotgun (WGS) entry which is preliminary data.</text>
</comment>
<feature type="chain" id="PRO_5031484099" description="phospholipase C" evidence="9">
    <location>
        <begin position="34"/>
        <end position="1029"/>
    </location>
</feature>
<dbReference type="InterPro" id="IPR006311">
    <property type="entry name" value="TAT_signal"/>
</dbReference>
<dbReference type="GO" id="GO:0016042">
    <property type="term" value="P:lipid catabolic process"/>
    <property type="evidence" value="ECO:0007669"/>
    <property type="project" value="InterPro"/>
</dbReference>
<evidence type="ECO:0000256" key="3">
    <source>
        <dbReference type="ARBA" id="ARBA00012018"/>
    </source>
</evidence>
<dbReference type="InterPro" id="IPR007312">
    <property type="entry name" value="Phosphoesterase"/>
</dbReference>
<evidence type="ECO:0000256" key="1">
    <source>
        <dbReference type="ARBA" id="ARBA00004191"/>
    </source>
</evidence>
<dbReference type="EC" id="3.1.4.3" evidence="3"/>
<feature type="domain" description="Bacterial phospholipase C C-terminal" evidence="10">
    <location>
        <begin position="522"/>
        <end position="602"/>
    </location>
</feature>
<evidence type="ECO:0000256" key="7">
    <source>
        <dbReference type="ARBA" id="ARBA00048421"/>
    </source>
</evidence>
<evidence type="ECO:0000313" key="12">
    <source>
        <dbReference type="EMBL" id="MBB3729653.1"/>
    </source>
</evidence>
<dbReference type="RefSeq" id="WP_183653223.1">
    <property type="nucleotide sequence ID" value="NZ_BAAAXX010000021.1"/>
</dbReference>
<dbReference type="Proteomes" id="UP000579945">
    <property type="component" value="Unassembled WGS sequence"/>
</dbReference>
<dbReference type="Gene3D" id="2.60.120.200">
    <property type="match status" value="1"/>
</dbReference>
<keyword evidence="5" id="KW-0378">Hydrolase</keyword>
<evidence type="ECO:0000256" key="6">
    <source>
        <dbReference type="ARBA" id="ARBA00023026"/>
    </source>
</evidence>
<feature type="region of interest" description="Disordered" evidence="8">
    <location>
        <begin position="902"/>
        <end position="924"/>
    </location>
</feature>
<dbReference type="InterPro" id="IPR008475">
    <property type="entry name" value="PLipase_C_C"/>
</dbReference>
<comment type="catalytic activity">
    <reaction evidence="7">
        <text>a 1,2-diacyl-sn-glycero-3-phosphocholine + H2O = phosphocholine + a 1,2-diacyl-sn-glycerol + H(+)</text>
        <dbReference type="Rhea" id="RHEA:10604"/>
        <dbReference type="ChEBI" id="CHEBI:15377"/>
        <dbReference type="ChEBI" id="CHEBI:15378"/>
        <dbReference type="ChEBI" id="CHEBI:17815"/>
        <dbReference type="ChEBI" id="CHEBI:57643"/>
        <dbReference type="ChEBI" id="CHEBI:295975"/>
        <dbReference type="EC" id="3.1.4.3"/>
    </reaction>
    <physiologicalReaction direction="left-to-right" evidence="7">
        <dbReference type="Rhea" id="RHEA:10605"/>
    </physiologicalReaction>
</comment>
<organism evidence="12 13">
    <name type="scientific">Nonomuraea dietziae</name>
    <dbReference type="NCBI Taxonomy" id="65515"/>
    <lineage>
        <taxon>Bacteria</taxon>
        <taxon>Bacillati</taxon>
        <taxon>Actinomycetota</taxon>
        <taxon>Actinomycetes</taxon>
        <taxon>Streptosporangiales</taxon>
        <taxon>Streptosporangiaceae</taxon>
        <taxon>Nonomuraea</taxon>
    </lineage>
</organism>
<dbReference type="InterPro" id="IPR017767">
    <property type="entry name" value="PC-PLC"/>
</dbReference>
<keyword evidence="13" id="KW-1185">Reference proteome</keyword>
<feature type="region of interest" description="Disordered" evidence="8">
    <location>
        <begin position="482"/>
        <end position="524"/>
    </location>
</feature>
<dbReference type="GO" id="GO:0034480">
    <property type="term" value="F:phosphatidylcholine phospholipase C activity"/>
    <property type="evidence" value="ECO:0007669"/>
    <property type="project" value="UniProtKB-EC"/>
</dbReference>
<reference evidence="12 13" key="1">
    <citation type="submission" date="2020-08" db="EMBL/GenBank/DDBJ databases">
        <title>Sequencing the genomes of 1000 actinobacteria strains.</title>
        <authorList>
            <person name="Klenk H.-P."/>
        </authorList>
    </citation>
    <scope>NUCLEOTIDE SEQUENCE [LARGE SCALE GENOMIC DNA]</scope>
    <source>
        <strain evidence="12 13">DSM 44320</strain>
    </source>
</reference>
<evidence type="ECO:0000256" key="8">
    <source>
        <dbReference type="SAM" id="MobiDB-lite"/>
    </source>
</evidence>
<keyword evidence="4" id="KW-0964">Secreted</keyword>
<keyword evidence="6" id="KW-0843">Virulence</keyword>
<evidence type="ECO:0000256" key="2">
    <source>
        <dbReference type="ARBA" id="ARBA00009717"/>
    </source>
</evidence>
<feature type="domain" description="Alpha-galactosidase NEW3" evidence="11">
    <location>
        <begin position="721"/>
        <end position="780"/>
    </location>
</feature>
<dbReference type="NCBIfam" id="TIGR03396">
    <property type="entry name" value="PC_PLC"/>
    <property type="match status" value="1"/>
</dbReference>
<name>A0A7W5YCT1_9ACTN</name>
<gene>
    <name evidence="12" type="ORF">FHR33_005513</name>
</gene>
<evidence type="ECO:0000256" key="9">
    <source>
        <dbReference type="SAM" id="SignalP"/>
    </source>
</evidence>
<dbReference type="InterPro" id="IPR018905">
    <property type="entry name" value="A-galactase_NEW3"/>
</dbReference>
<evidence type="ECO:0000256" key="5">
    <source>
        <dbReference type="ARBA" id="ARBA00022801"/>
    </source>
</evidence>
<evidence type="ECO:0000313" key="13">
    <source>
        <dbReference type="Proteomes" id="UP000579945"/>
    </source>
</evidence>
<sequence length="1029" mass="111241">MTPPPISRRALLGGTAGAAALLALPPGMRAALAAPVRPGSLQDVEHVVIFMQENRAFDHYFGTLQGVRGFGDRAAVRGVNGRSIFHQPDPTRAEGYTLPFAMNAAHTRAYRSGAPAFGYVDTLPLWNEGLGDGYVTRRGSGWLGQGFYEPADMPFYNALASLFTICDQYHASVQCNTNTNRDHFMTGTSGGTVRDLPVTNNSYIPGGYEWTTYPERLQAAGVSWKTYQAKDNYDDNALAWFAPFQKARPGEPLHDRGMARVGTTGDGHAMGDALVRAFAADVASGALPQVSWIVAPEALSEHASWAPPDGEHLTARLMNAVAEHPEVWARTVFILNYDEHGGFFDHCLPPVPPPGAGRGASTVSTDGELVMRVAKGSSGYFRVVNHEGRYKVDGAWSDTLPDGESVISGPHTMGLGVRVPMIVVSPWTRGGVVDSTVYDHTSTLRFLERRFGVAEPNISPWRRAVTGDLMSVFDFSGQDPVWPRVPDTSGNRQKVVDSEKRPSPSVPSPQVFPRQQRGTRTQRPLPYRLAVTPAVEAGKVTLTFANSGTLAAVFHVYPEPGVLPRFYTVEPGRSLSDGWEFGESGYDLRVHGPNGYLWHFRGGRSEGVDVTFEGPRRIEVRNRDKTRRTVLVGDLAYGAGVHEERVQGHAKRTFRLEEPAEGWYDLAVGVSDDPFFLRRHAGKVPGDGQGVTDPAMGLPDALTAALRLAPASTTIDEPGVRPGRPTTVTLTLTAVEAVSQVEARLRVPEGWTATPSQAVPETLEAGASAQATWEVTAPATLTDTTPLRLLAVIRGRTPSRYVLAEGEVAARVFTSPTGHLLGEDFESLEPRLGPSLDRPAAAGLVGWTAAAPEGWSVVNAPTMPQGTRDLQGWTFMTKRMWATGGQERADFSRGLGVLAVADPDDWDDKGSPSSKGRFDSTLVSPPVPIPSGATTLYLGFESHYRQESPQQASVTALFSTGEEVRLLLYGSAASGTDNAGADAKNRLVTKEIAVPSGATSVTLRFRVFDAGNNWYWAIDNVRLDVKPIR</sequence>
<dbReference type="PANTHER" id="PTHR31956">
    <property type="entry name" value="NON-SPECIFIC PHOSPHOLIPASE C4-RELATED"/>
    <property type="match status" value="1"/>
</dbReference>
<evidence type="ECO:0000256" key="4">
    <source>
        <dbReference type="ARBA" id="ARBA00022512"/>
    </source>
</evidence>
<dbReference type="Gene3D" id="3.40.720.10">
    <property type="entry name" value="Alkaline Phosphatase, subunit A"/>
    <property type="match status" value="2"/>
</dbReference>
<evidence type="ECO:0000259" key="10">
    <source>
        <dbReference type="Pfam" id="PF05506"/>
    </source>
</evidence>
<dbReference type="Pfam" id="PF05506">
    <property type="entry name" value="PLipase_C_C"/>
    <property type="match status" value="1"/>
</dbReference>
<dbReference type="PROSITE" id="PS51318">
    <property type="entry name" value="TAT"/>
    <property type="match status" value="1"/>
</dbReference>
<dbReference type="EMBL" id="JACIBV010000001">
    <property type="protein sequence ID" value="MBB3729653.1"/>
    <property type="molecule type" value="Genomic_DNA"/>
</dbReference>
<accession>A0A7W5YCT1</accession>